<proteinExistence type="predicted"/>
<reference evidence="3" key="1">
    <citation type="submission" date="2022-11" db="UniProtKB">
        <authorList>
            <consortium name="WormBaseParasite"/>
        </authorList>
    </citation>
    <scope>IDENTIFICATION</scope>
</reference>
<protein>
    <submittedName>
        <fullName evidence="3">Uncharacterized protein</fullName>
    </submittedName>
</protein>
<dbReference type="Proteomes" id="UP000887572">
    <property type="component" value="Unplaced"/>
</dbReference>
<evidence type="ECO:0000256" key="1">
    <source>
        <dbReference type="SAM" id="MobiDB-lite"/>
    </source>
</evidence>
<organism evidence="2 3">
    <name type="scientific">Globodera rostochiensis</name>
    <name type="common">Golden nematode worm</name>
    <name type="synonym">Heterodera rostochiensis</name>
    <dbReference type="NCBI Taxonomy" id="31243"/>
    <lineage>
        <taxon>Eukaryota</taxon>
        <taxon>Metazoa</taxon>
        <taxon>Ecdysozoa</taxon>
        <taxon>Nematoda</taxon>
        <taxon>Chromadorea</taxon>
        <taxon>Rhabditida</taxon>
        <taxon>Tylenchina</taxon>
        <taxon>Tylenchomorpha</taxon>
        <taxon>Tylenchoidea</taxon>
        <taxon>Heteroderidae</taxon>
        <taxon>Heteroderinae</taxon>
        <taxon>Globodera</taxon>
    </lineage>
</organism>
<sequence>MSYTEETTASRAAQRPLHSPWKQMKTRSRVYHAKDWSPTALGSKRMRCARGASAVMRNQAKYAVKKVATFIAITAAHPRKKGVPKDAHNLTAAGPLSTLNGQTLLDEHGRRRRRKLCCCCYGEGIDGLSGGRENGCLDNDDDWTDGDGEVWTDGDDGGGGSATSF</sequence>
<feature type="compositionally biased region" description="Polar residues" evidence="1">
    <location>
        <begin position="1"/>
        <end position="11"/>
    </location>
</feature>
<feature type="region of interest" description="Disordered" evidence="1">
    <location>
        <begin position="1"/>
        <end position="27"/>
    </location>
</feature>
<dbReference type="AlphaFoldDB" id="A0A914HLY4"/>
<accession>A0A914HLY4</accession>
<evidence type="ECO:0000313" key="3">
    <source>
        <dbReference type="WBParaSite" id="Gr19_v10_g2353.t1"/>
    </source>
</evidence>
<evidence type="ECO:0000313" key="2">
    <source>
        <dbReference type="Proteomes" id="UP000887572"/>
    </source>
</evidence>
<dbReference type="WBParaSite" id="Gr19_v10_g2353.t1">
    <property type="protein sequence ID" value="Gr19_v10_g2353.t1"/>
    <property type="gene ID" value="Gr19_v10_g2353"/>
</dbReference>
<name>A0A914HLY4_GLORO</name>
<keyword evidence="2" id="KW-1185">Reference proteome</keyword>